<dbReference type="InterPro" id="IPR017517">
    <property type="entry name" value="Maleyloyr_isom"/>
</dbReference>
<accession>D5UMA8</accession>
<dbReference type="eggNOG" id="COG0243">
    <property type="taxonomic scope" value="Bacteria"/>
</dbReference>
<reference evidence="2 3" key="2">
    <citation type="journal article" date="2011" name="Stand. Genomic Sci.">
        <title>Complete genome sequence of Tsukamurella paurometabola type strain (no. 33).</title>
        <authorList>
            <person name="Munk A.C."/>
            <person name="Lapidus A."/>
            <person name="Lucas S."/>
            <person name="Nolan M."/>
            <person name="Tice H."/>
            <person name="Cheng J.F."/>
            <person name="Del Rio T.G."/>
            <person name="Goodwin L."/>
            <person name="Pitluck S."/>
            <person name="Liolios K."/>
            <person name="Huntemann M."/>
            <person name="Ivanova N."/>
            <person name="Mavromatis K."/>
            <person name="Mikhailova N."/>
            <person name="Pati A."/>
            <person name="Chen A."/>
            <person name="Palaniappan K."/>
            <person name="Tapia R."/>
            <person name="Han C."/>
            <person name="Land M."/>
            <person name="Hauser L."/>
            <person name="Chang Y.J."/>
            <person name="Jeffries C.D."/>
            <person name="Brettin T."/>
            <person name="Yasawong M."/>
            <person name="Brambilla E.M."/>
            <person name="Rohde M."/>
            <person name="Sikorski J."/>
            <person name="Goker M."/>
            <person name="Detter J.C."/>
            <person name="Woyke T."/>
            <person name="Bristow J."/>
            <person name="Eisen J.A."/>
            <person name="Markowitz V."/>
            <person name="Hugenholtz P."/>
            <person name="Kyrpides N.C."/>
            <person name="Klenk H.P."/>
        </authorList>
    </citation>
    <scope>NUCLEOTIDE SEQUENCE [LARGE SCALE GENOMIC DNA]</scope>
    <source>
        <strain evidence="3">ATCC 8368 / DSM 20162 / CCUG 35730 / CIP 100753 / JCM 10117 / KCTC 9821 / NBRC 16120 / NCIMB 702349 / NCTC 13040</strain>
    </source>
</reference>
<sequence length="205" mass="21932">MKPARIERAALVEAARAAGPEAPTLCGDWTVRDLLAHLILRESRPDAAAGILLRPLAGRTARIQARIAERSFEDLLSAVAGGPPKLSPLRLVDEQANLGEFFVHTEDIRRGVAGWTPRRLDRGVEQALAAAVARIAALTLRRAPLRISLTTESGTLVTAGKGPEVAVIGAIGEIAMWAYGRDEALVTFEGDDPHIDRLGSVVRSL</sequence>
<protein>
    <recommendedName>
        <fullName evidence="1">Mycothiol-dependent maleylpyruvate isomerase metal-binding domain-containing protein</fullName>
    </recommendedName>
</protein>
<proteinExistence type="predicted"/>
<dbReference type="InterPro" id="IPR017519">
    <property type="entry name" value="CHP03085"/>
</dbReference>
<dbReference type="RefSeq" id="WP_013126416.1">
    <property type="nucleotide sequence ID" value="NC_014158.1"/>
</dbReference>
<dbReference type="InterPro" id="IPR034660">
    <property type="entry name" value="DinB/YfiT-like"/>
</dbReference>
<dbReference type="KEGG" id="tpr:Tpau_1770"/>
<name>D5UMA8_TSUPD</name>
<keyword evidence="3" id="KW-1185">Reference proteome</keyword>
<dbReference type="Pfam" id="PF11716">
    <property type="entry name" value="MDMPI_N"/>
    <property type="match status" value="1"/>
</dbReference>
<dbReference type="AlphaFoldDB" id="D5UMA8"/>
<evidence type="ECO:0000313" key="2">
    <source>
        <dbReference type="EMBL" id="ADG78388.1"/>
    </source>
</evidence>
<dbReference type="GO" id="GO:0046872">
    <property type="term" value="F:metal ion binding"/>
    <property type="evidence" value="ECO:0007669"/>
    <property type="project" value="InterPro"/>
</dbReference>
<dbReference type="NCBIfam" id="TIGR03085">
    <property type="entry name" value="TIGR03085 family metal-binding protein"/>
    <property type="match status" value="1"/>
</dbReference>
<dbReference type="SUPFAM" id="SSF109854">
    <property type="entry name" value="DinB/YfiT-like putative metalloenzymes"/>
    <property type="match status" value="1"/>
</dbReference>
<dbReference type="EMBL" id="CP001966">
    <property type="protein sequence ID" value="ADG78388.1"/>
    <property type="molecule type" value="Genomic_DNA"/>
</dbReference>
<dbReference type="InterPro" id="IPR024344">
    <property type="entry name" value="MDMPI_metal-binding"/>
</dbReference>
<dbReference type="HOGENOM" id="CLU_1287934_0_0_11"/>
<dbReference type="NCBIfam" id="TIGR03083">
    <property type="entry name" value="maleylpyruvate isomerase family mycothiol-dependent enzyme"/>
    <property type="match status" value="1"/>
</dbReference>
<reference evidence="3" key="1">
    <citation type="submission" date="2010-03" db="EMBL/GenBank/DDBJ databases">
        <title>The complete chromosome of Tsukamurella paurometabola DSM 20162.</title>
        <authorList>
            <consortium name="US DOE Joint Genome Institute (JGI-PGF)"/>
            <person name="Lucas S."/>
            <person name="Copeland A."/>
            <person name="Lapidus A."/>
            <person name="Glavina del Rio T."/>
            <person name="Dalin E."/>
            <person name="Tice H."/>
            <person name="Bruce D."/>
            <person name="Goodwin L."/>
            <person name="Pitluck S."/>
            <person name="Kyrpides N."/>
            <person name="Mavromatis K."/>
            <person name="Ivanova N."/>
            <person name="Mikhailova N."/>
            <person name="Munk A.C."/>
            <person name="Brettin T."/>
            <person name="Detter J.C."/>
            <person name="Tapia R."/>
            <person name="Han C."/>
            <person name="Larimer F."/>
            <person name="Land M."/>
            <person name="Hauser L."/>
            <person name="Markowitz V."/>
            <person name="Cheng J.-F."/>
            <person name="Hugenholtz P."/>
            <person name="Woyke T."/>
            <person name="Wu D."/>
            <person name="Jando M."/>
            <person name="Brambilla E."/>
            <person name="Klenk H.-P."/>
            <person name="Eisen J.A."/>
        </authorList>
    </citation>
    <scope>NUCLEOTIDE SEQUENCE [LARGE SCALE GENOMIC DNA]</scope>
    <source>
        <strain evidence="3">ATCC 8368 / DSM 20162 / CCUG 35730 / CIP 100753 / JCM 10117 / KCTC 9821 / NBRC 16120 / NCIMB 702349 / NCTC 13040</strain>
    </source>
</reference>
<organism evidence="2 3">
    <name type="scientific">Tsukamurella paurometabola (strain ATCC 8368 / DSM 20162 / CCUG 35730 / CIP 100753 / JCM 10117 / KCTC 9821 / NBRC 16120 / NCIMB 702349 / NCTC 13040)</name>
    <name type="common">Corynebacterium paurometabolum</name>
    <dbReference type="NCBI Taxonomy" id="521096"/>
    <lineage>
        <taxon>Bacteria</taxon>
        <taxon>Bacillati</taxon>
        <taxon>Actinomycetota</taxon>
        <taxon>Actinomycetes</taxon>
        <taxon>Mycobacteriales</taxon>
        <taxon>Tsukamurellaceae</taxon>
        <taxon>Tsukamurella</taxon>
    </lineage>
</organism>
<dbReference type="Proteomes" id="UP000001213">
    <property type="component" value="Chromosome"/>
</dbReference>
<gene>
    <name evidence="2" type="ordered locus">Tpau_1770</name>
</gene>
<evidence type="ECO:0000259" key="1">
    <source>
        <dbReference type="Pfam" id="PF11716"/>
    </source>
</evidence>
<dbReference type="STRING" id="521096.Tpau_1770"/>
<evidence type="ECO:0000313" key="3">
    <source>
        <dbReference type="Proteomes" id="UP000001213"/>
    </source>
</evidence>
<feature type="domain" description="Mycothiol-dependent maleylpyruvate isomerase metal-binding" evidence="1">
    <location>
        <begin position="7"/>
        <end position="77"/>
    </location>
</feature>